<organism evidence="4 5">
    <name type="scientific">Candidatus Dojkabacteria bacterium</name>
    <dbReference type="NCBI Taxonomy" id="2099670"/>
    <lineage>
        <taxon>Bacteria</taxon>
        <taxon>Candidatus Dojkabacteria</taxon>
    </lineage>
</organism>
<sequence length="239" mass="26803">MKKFVAYYRVSTQKQGNSGLGLQAQKNAVANHISEKGNLIGEFTEVETGTRKKKRVEIYRAIELAKSNKATLIVAKLDRLARDVEFTSALFNGGVDFICCDNPNANKLTIQLLSVIAEHEAEVISKRIKDALKVKKEKIEKGIYVNKDGSVMTPINGEVRLGNPNGFGEFQKLGVKKIKENANNNKNNIQAMDIICSARKEGMTFQAIADKLNKLQYTTRRGKKFNPIQVHRLFKKCED</sequence>
<evidence type="ECO:0000313" key="5">
    <source>
        <dbReference type="Proteomes" id="UP000775877"/>
    </source>
</evidence>
<dbReference type="CDD" id="cd00338">
    <property type="entry name" value="Ser_Recombinase"/>
    <property type="match status" value="1"/>
</dbReference>
<dbReference type="GO" id="GO:0003677">
    <property type="term" value="F:DNA binding"/>
    <property type="evidence" value="ECO:0007669"/>
    <property type="project" value="UniProtKB-KW"/>
</dbReference>
<gene>
    <name evidence="4" type="ORF">KC678_03750</name>
</gene>
<keyword evidence="1" id="KW-0238">DNA-binding</keyword>
<name>A0A955L1W3_9BACT</name>
<dbReference type="Gene3D" id="3.40.50.1390">
    <property type="entry name" value="Resolvase, N-terminal catalytic domain"/>
    <property type="match status" value="1"/>
</dbReference>
<dbReference type="SUPFAM" id="SSF53041">
    <property type="entry name" value="Resolvase-like"/>
    <property type="match status" value="1"/>
</dbReference>
<reference evidence="4" key="1">
    <citation type="submission" date="2020-04" db="EMBL/GenBank/DDBJ databases">
        <authorList>
            <person name="Zhang T."/>
        </authorList>
    </citation>
    <scope>NUCLEOTIDE SEQUENCE</scope>
    <source>
        <strain evidence="4">HKST-UBA13</strain>
    </source>
</reference>
<dbReference type="AlphaFoldDB" id="A0A955L1W3"/>
<dbReference type="InterPro" id="IPR036162">
    <property type="entry name" value="Resolvase-like_N_sf"/>
</dbReference>
<dbReference type="SMART" id="SM00857">
    <property type="entry name" value="Resolvase"/>
    <property type="match status" value="1"/>
</dbReference>
<dbReference type="GO" id="GO:0000150">
    <property type="term" value="F:DNA strand exchange activity"/>
    <property type="evidence" value="ECO:0007669"/>
    <property type="project" value="InterPro"/>
</dbReference>
<accession>A0A955L1W3</accession>
<dbReference type="Proteomes" id="UP000775877">
    <property type="component" value="Unassembled WGS sequence"/>
</dbReference>
<dbReference type="PANTHER" id="PTHR30461:SF2">
    <property type="entry name" value="SERINE RECOMBINASE PINE-RELATED"/>
    <property type="match status" value="1"/>
</dbReference>
<evidence type="ECO:0000256" key="2">
    <source>
        <dbReference type="ARBA" id="ARBA00023172"/>
    </source>
</evidence>
<comment type="caution">
    <text evidence="4">The sequence shown here is derived from an EMBL/GenBank/DDBJ whole genome shotgun (WGS) entry which is preliminary data.</text>
</comment>
<evidence type="ECO:0000259" key="3">
    <source>
        <dbReference type="SMART" id="SM00857"/>
    </source>
</evidence>
<dbReference type="EMBL" id="JAGQLJ010000086">
    <property type="protein sequence ID" value="MCA9381353.1"/>
    <property type="molecule type" value="Genomic_DNA"/>
</dbReference>
<feature type="domain" description="Resolvase/invertase-type recombinase catalytic" evidence="3">
    <location>
        <begin position="4"/>
        <end position="144"/>
    </location>
</feature>
<protein>
    <submittedName>
        <fullName evidence="4">Recombinase family protein</fullName>
    </submittedName>
</protein>
<dbReference type="PANTHER" id="PTHR30461">
    <property type="entry name" value="DNA-INVERTASE FROM LAMBDOID PROPHAGE"/>
    <property type="match status" value="1"/>
</dbReference>
<dbReference type="InterPro" id="IPR050639">
    <property type="entry name" value="SSR_resolvase"/>
</dbReference>
<dbReference type="InterPro" id="IPR006119">
    <property type="entry name" value="Resolv_N"/>
</dbReference>
<keyword evidence="2" id="KW-0233">DNA recombination</keyword>
<dbReference type="Pfam" id="PF00239">
    <property type="entry name" value="Resolvase"/>
    <property type="match status" value="1"/>
</dbReference>
<reference evidence="4" key="2">
    <citation type="journal article" date="2021" name="Microbiome">
        <title>Successional dynamics and alternative stable states in a saline activated sludge microbial community over 9 years.</title>
        <authorList>
            <person name="Wang Y."/>
            <person name="Ye J."/>
            <person name="Ju F."/>
            <person name="Liu L."/>
            <person name="Boyd J.A."/>
            <person name="Deng Y."/>
            <person name="Parks D.H."/>
            <person name="Jiang X."/>
            <person name="Yin X."/>
            <person name="Woodcroft B.J."/>
            <person name="Tyson G.W."/>
            <person name="Hugenholtz P."/>
            <person name="Polz M.F."/>
            <person name="Zhang T."/>
        </authorList>
    </citation>
    <scope>NUCLEOTIDE SEQUENCE</scope>
    <source>
        <strain evidence="4">HKST-UBA13</strain>
    </source>
</reference>
<evidence type="ECO:0000313" key="4">
    <source>
        <dbReference type="EMBL" id="MCA9381353.1"/>
    </source>
</evidence>
<evidence type="ECO:0000256" key="1">
    <source>
        <dbReference type="ARBA" id="ARBA00023125"/>
    </source>
</evidence>
<proteinExistence type="predicted"/>